<dbReference type="PANTHER" id="PTHR43391">
    <property type="entry name" value="RETINOL DEHYDROGENASE-RELATED"/>
    <property type="match status" value="1"/>
</dbReference>
<reference evidence="6" key="1">
    <citation type="submission" date="2017-05" db="EMBL/GenBank/DDBJ databases">
        <authorList>
            <person name="Papadimitriou K."/>
        </authorList>
    </citation>
    <scope>NUCLEOTIDE SEQUENCE [LARGE SCALE GENOMIC DNA]</scope>
    <source>
        <strain evidence="6">ACA-DC 3411</strain>
    </source>
</reference>
<sequence>MKDFKDKVMFITGAAHGFGEVLAKEGARRGMKIAMADIDEPALTKVYQDIQTVTPDVLMVVTDVTKETEVDAAIAQTMTKFGRIDLLINDAGVAVPGMVWDLPSRDWEWIIHTNLMSQVYTMQKVIPIMRQQQTHGAIINVSSYAGLVSTPLMPAYYATKFASVGMTEGIAYDLQQHQIDIEMHVFCPAFVQTDLYHCEQHRPAQYTDTTDPYYQSQAYRDGQKFAKHDITTGMPIDNIANIVFTALEKNQFYILSHPSLNPMITKRTERIVEGQGPDINFVGQFMQSLSQANQTDQ</sequence>
<dbReference type="RefSeq" id="WP_087742620.1">
    <property type="nucleotide sequence ID" value="NZ_JBPWQU010000085.1"/>
</dbReference>
<dbReference type="InterPro" id="IPR002347">
    <property type="entry name" value="SDR_fam"/>
</dbReference>
<keyword evidence="2" id="KW-0521">NADP</keyword>
<dbReference type="PRINTS" id="PR00081">
    <property type="entry name" value="GDHRDH"/>
</dbReference>
<dbReference type="GO" id="GO:0004316">
    <property type="term" value="F:3-oxoacyl-[acyl-carrier-protein] reductase (NADPH) activity"/>
    <property type="evidence" value="ECO:0007669"/>
    <property type="project" value="UniProtKB-EC"/>
</dbReference>
<gene>
    <name evidence="5" type="ORF">LZ3411_2310</name>
</gene>
<dbReference type="PRINTS" id="PR00080">
    <property type="entry name" value="SDRFAMILY"/>
</dbReference>
<evidence type="ECO:0000256" key="1">
    <source>
        <dbReference type="ARBA" id="ARBA00006484"/>
    </source>
</evidence>
<evidence type="ECO:0000256" key="2">
    <source>
        <dbReference type="ARBA" id="ARBA00022857"/>
    </source>
</evidence>
<dbReference type="AlphaFoldDB" id="A0A1Y6JZX2"/>
<evidence type="ECO:0000313" key="6">
    <source>
        <dbReference type="Proteomes" id="UP000195412"/>
    </source>
</evidence>
<dbReference type="PANTHER" id="PTHR43391:SF14">
    <property type="entry name" value="DEHYDROGENASE_REDUCTASE SDR FAMILY PROTEIN 7-LIKE"/>
    <property type="match status" value="1"/>
</dbReference>
<name>A0A1Y6JZX2_9LACO</name>
<evidence type="ECO:0000256" key="4">
    <source>
        <dbReference type="RuleBase" id="RU000363"/>
    </source>
</evidence>
<accession>A0A1Y6JZX2</accession>
<dbReference type="Pfam" id="PF00106">
    <property type="entry name" value="adh_short"/>
    <property type="match status" value="1"/>
</dbReference>
<evidence type="ECO:0000256" key="3">
    <source>
        <dbReference type="ARBA" id="ARBA00023002"/>
    </source>
</evidence>
<organism evidence="5 6">
    <name type="scientific">Levilactobacillus zymae</name>
    <dbReference type="NCBI Taxonomy" id="267363"/>
    <lineage>
        <taxon>Bacteria</taxon>
        <taxon>Bacillati</taxon>
        <taxon>Bacillota</taxon>
        <taxon>Bacilli</taxon>
        <taxon>Lactobacillales</taxon>
        <taxon>Lactobacillaceae</taxon>
        <taxon>Levilactobacillus</taxon>
    </lineage>
</organism>
<dbReference type="SUPFAM" id="SSF51735">
    <property type="entry name" value="NAD(P)-binding Rossmann-fold domains"/>
    <property type="match status" value="1"/>
</dbReference>
<protein>
    <submittedName>
        <fullName evidence="5">3-oxoacyl-[acyl-carrier protein] reductase</fullName>
        <ecNumber evidence="5">1.1.1.100</ecNumber>
    </submittedName>
</protein>
<evidence type="ECO:0000313" key="5">
    <source>
        <dbReference type="EMBL" id="SMS15360.1"/>
    </source>
</evidence>
<comment type="similarity">
    <text evidence="1 4">Belongs to the short-chain dehydrogenases/reductases (SDR) family.</text>
</comment>
<dbReference type="EMBL" id="LT854705">
    <property type="protein sequence ID" value="SMS15360.1"/>
    <property type="molecule type" value="Genomic_DNA"/>
</dbReference>
<dbReference type="Proteomes" id="UP000195412">
    <property type="component" value="Chromosome I"/>
</dbReference>
<dbReference type="EC" id="1.1.1.100" evidence="5"/>
<dbReference type="KEGG" id="lzy:LZ3411_2310"/>
<proteinExistence type="inferred from homology"/>
<dbReference type="InterPro" id="IPR036291">
    <property type="entry name" value="NAD(P)-bd_dom_sf"/>
</dbReference>
<keyword evidence="3 5" id="KW-0560">Oxidoreductase</keyword>
<dbReference type="CDD" id="cd05233">
    <property type="entry name" value="SDR_c"/>
    <property type="match status" value="1"/>
</dbReference>
<dbReference type="Gene3D" id="3.40.50.720">
    <property type="entry name" value="NAD(P)-binding Rossmann-like Domain"/>
    <property type="match status" value="1"/>
</dbReference>